<feature type="compositionally biased region" description="Polar residues" evidence="6">
    <location>
        <begin position="225"/>
        <end position="235"/>
    </location>
</feature>
<dbReference type="GeneID" id="27317272"/>
<reference evidence="10 11" key="1">
    <citation type="submission" date="2015-01" db="EMBL/GenBank/DDBJ databases">
        <title>The Genome Sequence of Ochroconis gallopava CBS43764.</title>
        <authorList>
            <consortium name="The Broad Institute Genomics Platform"/>
            <person name="Cuomo C."/>
            <person name="de Hoog S."/>
            <person name="Gorbushina A."/>
            <person name="Stielow B."/>
            <person name="Teixiera M."/>
            <person name="Abouelleil A."/>
            <person name="Chapman S.B."/>
            <person name="Priest M."/>
            <person name="Young S.K."/>
            <person name="Wortman J."/>
            <person name="Nusbaum C."/>
            <person name="Birren B."/>
        </authorList>
    </citation>
    <scope>NUCLEOTIDE SEQUENCE [LARGE SCALE GENOMIC DNA]</scope>
    <source>
        <strain evidence="10 11">CBS 43764</strain>
    </source>
</reference>
<protein>
    <recommendedName>
        <fullName evidence="9">ER membrane protein complex subunit 7 beta-sandwich domain-containing protein</fullName>
    </recommendedName>
</protein>
<dbReference type="Pfam" id="PF09430">
    <property type="entry name" value="EMC7_beta-sandw"/>
    <property type="match status" value="1"/>
</dbReference>
<evidence type="ECO:0000256" key="8">
    <source>
        <dbReference type="SAM" id="SignalP"/>
    </source>
</evidence>
<evidence type="ECO:0000256" key="5">
    <source>
        <dbReference type="ARBA" id="ARBA00023136"/>
    </source>
</evidence>
<dbReference type="PANTHER" id="PTHR13605:SF4">
    <property type="entry name" value="ER MEMBRANE PROTEIN COMPLEX SUBUNIT 7"/>
    <property type="match status" value="1"/>
</dbReference>
<dbReference type="AlphaFoldDB" id="A0A0D1ZY08"/>
<keyword evidence="11" id="KW-1185">Reference proteome</keyword>
<evidence type="ECO:0000256" key="2">
    <source>
        <dbReference type="ARBA" id="ARBA00022692"/>
    </source>
</evidence>
<feature type="signal peptide" evidence="8">
    <location>
        <begin position="1"/>
        <end position="20"/>
    </location>
</feature>
<evidence type="ECO:0000313" key="11">
    <source>
        <dbReference type="Proteomes" id="UP000053259"/>
    </source>
</evidence>
<evidence type="ECO:0000256" key="3">
    <source>
        <dbReference type="ARBA" id="ARBA00022729"/>
    </source>
</evidence>
<feature type="domain" description="ER membrane protein complex subunit 7 beta-sandwich" evidence="9">
    <location>
        <begin position="39"/>
        <end position="165"/>
    </location>
</feature>
<proteinExistence type="predicted"/>
<keyword evidence="4 7" id="KW-1133">Transmembrane helix</keyword>
<name>A0A0D1ZY08_9PEZI</name>
<sequence length="242" mass="26575">MVPLNYPLAFVTLLLPITLAAQIAVSISHPTFPFSASTLSSSTSATLHAAGASLRTVLNRNNKFVFGSVPFGSYLLEIHSREFVFEPLRIDITDVDGKNYIKSWQTFQGNEWDNKGEIRGESDASVAGSSANTDVYVNVLGVKDYYAKRLGFSIMSLLSNPMILIAFFSLALLLGMPYLVENMDEETKAEFEAMQKERRTAANPAAAMQNFDLAGWMAGSKPEALQTSTDEATNEGQRRRKG</sequence>
<dbReference type="STRING" id="253628.A0A0D1ZY08"/>
<dbReference type="EMBL" id="KN847589">
    <property type="protein sequence ID" value="KIV98969.1"/>
    <property type="molecule type" value="Genomic_DNA"/>
</dbReference>
<comment type="subcellular location">
    <subcellularLocation>
        <location evidence="1">Membrane</location>
        <topology evidence="1">Single-pass membrane protein</topology>
    </subcellularLocation>
</comment>
<dbReference type="HOGENOM" id="CLU_073620_0_0_1"/>
<dbReference type="InterPro" id="IPR019008">
    <property type="entry name" value="Beta_sandwich_EMC7"/>
</dbReference>
<keyword evidence="3 8" id="KW-0732">Signal</keyword>
<keyword evidence="5 7" id="KW-0472">Membrane</keyword>
<evidence type="ECO:0000256" key="7">
    <source>
        <dbReference type="SAM" id="Phobius"/>
    </source>
</evidence>
<evidence type="ECO:0000256" key="6">
    <source>
        <dbReference type="SAM" id="MobiDB-lite"/>
    </source>
</evidence>
<evidence type="ECO:0000259" key="9">
    <source>
        <dbReference type="Pfam" id="PF09430"/>
    </source>
</evidence>
<dbReference type="PANTHER" id="PTHR13605">
    <property type="entry name" value="ER MEMBRANE PROTEIN COMPLEX SUBUNIT 7"/>
    <property type="match status" value="1"/>
</dbReference>
<evidence type="ECO:0000256" key="1">
    <source>
        <dbReference type="ARBA" id="ARBA00004167"/>
    </source>
</evidence>
<keyword evidence="2 7" id="KW-0812">Transmembrane</keyword>
<evidence type="ECO:0000313" key="10">
    <source>
        <dbReference type="EMBL" id="KIV98969.1"/>
    </source>
</evidence>
<dbReference type="InParanoid" id="A0A0D1ZY08"/>
<dbReference type="VEuPathDB" id="FungiDB:PV09_09299"/>
<dbReference type="Proteomes" id="UP000053259">
    <property type="component" value="Unassembled WGS sequence"/>
</dbReference>
<accession>A0A0D1ZY08</accession>
<organism evidence="10 11">
    <name type="scientific">Verruconis gallopava</name>
    <dbReference type="NCBI Taxonomy" id="253628"/>
    <lineage>
        <taxon>Eukaryota</taxon>
        <taxon>Fungi</taxon>
        <taxon>Dikarya</taxon>
        <taxon>Ascomycota</taxon>
        <taxon>Pezizomycotina</taxon>
        <taxon>Dothideomycetes</taxon>
        <taxon>Pleosporomycetidae</taxon>
        <taxon>Venturiales</taxon>
        <taxon>Sympoventuriaceae</taxon>
        <taxon>Verruconis</taxon>
    </lineage>
</organism>
<feature type="region of interest" description="Disordered" evidence="6">
    <location>
        <begin position="221"/>
        <end position="242"/>
    </location>
</feature>
<evidence type="ECO:0000256" key="4">
    <source>
        <dbReference type="ARBA" id="ARBA00022989"/>
    </source>
</evidence>
<dbReference type="RefSeq" id="XP_016208839.1">
    <property type="nucleotide sequence ID" value="XM_016363337.1"/>
</dbReference>
<dbReference type="GO" id="GO:0072546">
    <property type="term" value="C:EMC complex"/>
    <property type="evidence" value="ECO:0007669"/>
    <property type="project" value="TreeGrafter"/>
</dbReference>
<gene>
    <name evidence="10" type="ORF">PV09_09299</name>
</gene>
<dbReference type="InterPro" id="IPR039163">
    <property type="entry name" value="EMC7"/>
</dbReference>
<feature type="transmembrane region" description="Helical" evidence="7">
    <location>
        <begin position="162"/>
        <end position="180"/>
    </location>
</feature>
<feature type="chain" id="PRO_5002238097" description="ER membrane protein complex subunit 7 beta-sandwich domain-containing protein" evidence="8">
    <location>
        <begin position="21"/>
        <end position="242"/>
    </location>
</feature>
<dbReference type="OrthoDB" id="27095at2759"/>